<feature type="non-terminal residue" evidence="1">
    <location>
        <position position="1"/>
    </location>
</feature>
<evidence type="ECO:0000313" key="1">
    <source>
        <dbReference type="EMBL" id="OMD09271.1"/>
    </source>
</evidence>
<keyword evidence="2" id="KW-1185">Reference proteome</keyword>
<protein>
    <submittedName>
        <fullName evidence="1">DNA-binding transcriptional regulator</fullName>
    </submittedName>
</protein>
<sequence length="56" mass="6337">QRIDGQARFQVDETSLLTYAPYFLLPYGSTLRILEPLALKQKLSAIATDLAAYYKT</sequence>
<comment type="caution">
    <text evidence="1">The sequence shown here is derived from an EMBL/GenBank/DDBJ whole genome shotgun (WGS) entry which is preliminary data.</text>
</comment>
<dbReference type="EMBL" id="MPVP01000368">
    <property type="protein sequence ID" value="OMD09271.1"/>
    <property type="molecule type" value="Genomic_DNA"/>
</dbReference>
<dbReference type="GO" id="GO:0003677">
    <property type="term" value="F:DNA binding"/>
    <property type="evidence" value="ECO:0007669"/>
    <property type="project" value="UniProtKB-KW"/>
</dbReference>
<gene>
    <name evidence="1" type="ORF">BSO21_29440</name>
</gene>
<reference evidence="1 2" key="1">
    <citation type="submission" date="2016-11" db="EMBL/GenBank/DDBJ databases">
        <title>Paenibacillus species isolates.</title>
        <authorList>
            <person name="Beno S.M."/>
        </authorList>
    </citation>
    <scope>NUCLEOTIDE SEQUENCE [LARGE SCALE GENOMIC DNA]</scope>
    <source>
        <strain evidence="1 2">FSL H7-0433</strain>
    </source>
</reference>
<proteinExistence type="predicted"/>
<organism evidence="1 2">
    <name type="scientific">Paenibacillus odorifer</name>
    <dbReference type="NCBI Taxonomy" id="189426"/>
    <lineage>
        <taxon>Bacteria</taxon>
        <taxon>Bacillati</taxon>
        <taxon>Bacillota</taxon>
        <taxon>Bacilli</taxon>
        <taxon>Bacillales</taxon>
        <taxon>Paenibacillaceae</taxon>
        <taxon>Paenibacillus</taxon>
    </lineage>
</organism>
<keyword evidence="1" id="KW-0238">DNA-binding</keyword>
<name>A0ABX3GIK3_9BACL</name>
<evidence type="ECO:0000313" key="2">
    <source>
        <dbReference type="Proteomes" id="UP000187158"/>
    </source>
</evidence>
<dbReference type="Proteomes" id="UP000187158">
    <property type="component" value="Unassembled WGS sequence"/>
</dbReference>
<accession>A0ABX3GIK3</accession>